<reference evidence="5 6" key="1">
    <citation type="journal article" date="2019" name="Int. J. Syst. Evol. Microbiol.">
        <title>The Global Catalogue of Microorganisms (GCM) 10K type strain sequencing project: providing services to taxonomists for standard genome sequencing and annotation.</title>
        <authorList>
            <consortium name="The Broad Institute Genomics Platform"/>
            <consortium name="The Broad Institute Genome Sequencing Center for Infectious Disease"/>
            <person name="Wu L."/>
            <person name="Ma J."/>
        </authorList>
    </citation>
    <scope>NUCLEOTIDE SEQUENCE [LARGE SCALE GENOMIC DNA]</scope>
    <source>
        <strain evidence="5 6">JCM 16365</strain>
    </source>
</reference>
<dbReference type="PANTHER" id="PTHR38011:SF7">
    <property type="entry name" value="2,5-DIAMINO-6-RIBOSYLAMINO-4(3H)-PYRIMIDINONE 5'-PHOSPHATE REDUCTASE"/>
    <property type="match status" value="1"/>
</dbReference>
<keyword evidence="3" id="KW-0560">Oxidoreductase</keyword>
<evidence type="ECO:0000313" key="5">
    <source>
        <dbReference type="EMBL" id="GAA2588992.1"/>
    </source>
</evidence>
<comment type="caution">
    <text evidence="5">The sequence shown here is derived from an EMBL/GenBank/DDBJ whole genome shotgun (WGS) entry which is preliminary data.</text>
</comment>
<organism evidence="5 6">
    <name type="scientific">Microbacterium binotii</name>
    <dbReference type="NCBI Taxonomy" id="462710"/>
    <lineage>
        <taxon>Bacteria</taxon>
        <taxon>Bacillati</taxon>
        <taxon>Actinomycetota</taxon>
        <taxon>Actinomycetes</taxon>
        <taxon>Micrococcales</taxon>
        <taxon>Microbacteriaceae</taxon>
        <taxon>Microbacterium</taxon>
    </lineage>
</organism>
<keyword evidence="2" id="KW-0521">NADP</keyword>
<proteinExistence type="predicted"/>
<accession>A0ABN3PJ36</accession>
<dbReference type="Gene3D" id="3.40.430.10">
    <property type="entry name" value="Dihydrofolate Reductase, subunit A"/>
    <property type="match status" value="1"/>
</dbReference>
<dbReference type="SUPFAM" id="SSF53597">
    <property type="entry name" value="Dihydrofolate reductase-like"/>
    <property type="match status" value="1"/>
</dbReference>
<sequence length="238" mass="25553">MKMHLTRVIPRPAERIDAGDDAGLRWLRSEYEPHAERSVRLNMITSLTGSATGADGTSDTLSSPVDRRILGVIRGWSDVVVVGAQSVRAERYVVPKRTRLAIVTRTGRLEGHQLAPDDDTARVVLVCAEHDADTVRSNSEGLGLDVIAVAGDELEPSRVLSAFADRGWLRVVCEGGPTLASQFARAGVIDEFCVSVAPQLVPATAPFIRVPDGHTLAAPHGLLVDDSGFSYLRARPSA</sequence>
<evidence type="ECO:0000256" key="1">
    <source>
        <dbReference type="ARBA" id="ARBA00005104"/>
    </source>
</evidence>
<evidence type="ECO:0000256" key="2">
    <source>
        <dbReference type="ARBA" id="ARBA00022857"/>
    </source>
</evidence>
<dbReference type="InterPro" id="IPR050765">
    <property type="entry name" value="Riboflavin_Biosynth_HTPR"/>
</dbReference>
<dbReference type="InterPro" id="IPR024072">
    <property type="entry name" value="DHFR-like_dom_sf"/>
</dbReference>
<keyword evidence="6" id="KW-1185">Reference proteome</keyword>
<dbReference type="Pfam" id="PF01872">
    <property type="entry name" value="RibD_C"/>
    <property type="match status" value="1"/>
</dbReference>
<evidence type="ECO:0000256" key="3">
    <source>
        <dbReference type="ARBA" id="ARBA00023002"/>
    </source>
</evidence>
<protein>
    <submittedName>
        <fullName evidence="5">Bifunctional diaminohydroxyphosphoribosylaminopyrimidine deaminase/5-amino-6-(5-phosphoribosylamino)uracil reductase</fullName>
    </submittedName>
</protein>
<dbReference type="InterPro" id="IPR002734">
    <property type="entry name" value="RibDG_C"/>
</dbReference>
<gene>
    <name evidence="5" type="primary">ribD_2</name>
    <name evidence="5" type="ORF">GCM10009862_29150</name>
</gene>
<evidence type="ECO:0000313" key="6">
    <source>
        <dbReference type="Proteomes" id="UP001500274"/>
    </source>
</evidence>
<comment type="pathway">
    <text evidence="1">Cofactor biosynthesis; riboflavin biosynthesis.</text>
</comment>
<name>A0ABN3PJ36_9MICO</name>
<dbReference type="PANTHER" id="PTHR38011">
    <property type="entry name" value="DIHYDROFOLATE REDUCTASE FAMILY PROTEIN (AFU_ORTHOLOGUE AFUA_8G06820)"/>
    <property type="match status" value="1"/>
</dbReference>
<dbReference type="EMBL" id="BAAARI010000037">
    <property type="protein sequence ID" value="GAA2588992.1"/>
    <property type="molecule type" value="Genomic_DNA"/>
</dbReference>
<feature type="domain" description="Bacterial bifunctional deaminase-reductase C-terminal" evidence="4">
    <location>
        <begin position="38"/>
        <end position="201"/>
    </location>
</feature>
<dbReference type="Proteomes" id="UP001500274">
    <property type="component" value="Unassembled WGS sequence"/>
</dbReference>
<evidence type="ECO:0000259" key="4">
    <source>
        <dbReference type="Pfam" id="PF01872"/>
    </source>
</evidence>